<gene>
    <name evidence="1" type="ORF">A6D6_00749</name>
</gene>
<evidence type="ECO:0000313" key="1">
    <source>
        <dbReference type="EMBL" id="KAF0807752.1"/>
    </source>
</evidence>
<reference evidence="1 2" key="1">
    <citation type="submission" date="2012-09" db="EMBL/GenBank/DDBJ databases">
        <title>Genome Sequence of alkane-degrading Bacterium Alcanivorax sp. 6-D-6.</title>
        <authorList>
            <person name="Lai Q."/>
            <person name="Shao Z."/>
        </authorList>
    </citation>
    <scope>NUCLEOTIDE SEQUENCE [LARGE SCALE GENOMIC DNA]</scope>
    <source>
        <strain evidence="1 2">6-D-6</strain>
    </source>
</reference>
<evidence type="ECO:0000313" key="2">
    <source>
        <dbReference type="Proteomes" id="UP000771797"/>
    </source>
</evidence>
<sequence>MTLRLLRCLVDRLVVIFYDLESQVFRLLFVLIINFTISGCSMTYSMQEARSLSDDEVAILIIETPFMNPYVYVSAIDGVSRGYGEYNTFRLVPGERHITLVGNSHSGFYEDPKVVVFEARSGRYYKIILTEISYRPYWTAGIADSSTGERVEIRVYSPECDMHPWRGRRCYIEQGVEDVHAPSDLLNQSDE</sequence>
<evidence type="ECO:0008006" key="3">
    <source>
        <dbReference type="Google" id="ProtNLM"/>
    </source>
</evidence>
<keyword evidence="2" id="KW-1185">Reference proteome</keyword>
<dbReference type="Proteomes" id="UP000771797">
    <property type="component" value="Unassembled WGS sequence"/>
</dbReference>
<dbReference type="EMBL" id="AQPF01000003">
    <property type="protein sequence ID" value="KAF0807752.1"/>
    <property type="molecule type" value="Genomic_DNA"/>
</dbReference>
<proteinExistence type="predicted"/>
<organism evidence="1 2">
    <name type="scientific">Alcanivorax xiamenensis</name>
    <dbReference type="NCBI Taxonomy" id="1177156"/>
    <lineage>
        <taxon>Bacteria</taxon>
        <taxon>Pseudomonadati</taxon>
        <taxon>Pseudomonadota</taxon>
        <taxon>Gammaproteobacteria</taxon>
        <taxon>Oceanospirillales</taxon>
        <taxon>Alcanivoracaceae</taxon>
        <taxon>Alcanivorax</taxon>
    </lineage>
</organism>
<accession>A0ABQ6YCC2</accession>
<name>A0ABQ6YCC2_9GAMM</name>
<comment type="caution">
    <text evidence="1">The sequence shown here is derived from an EMBL/GenBank/DDBJ whole genome shotgun (WGS) entry which is preliminary data.</text>
</comment>
<protein>
    <recommendedName>
        <fullName evidence="3">DUF2846 domain-containing protein</fullName>
    </recommendedName>
</protein>